<gene>
    <name evidence="2" type="ORF">MCOR_35616</name>
</gene>
<protein>
    <recommendedName>
        <fullName evidence="1">Farnesoic acid O-methyl transferase domain-containing protein</fullName>
    </recommendedName>
</protein>
<evidence type="ECO:0000313" key="2">
    <source>
        <dbReference type="EMBL" id="CAC5401541.1"/>
    </source>
</evidence>
<dbReference type="Proteomes" id="UP000507470">
    <property type="component" value="Unassembled WGS sequence"/>
</dbReference>
<dbReference type="EMBL" id="CACVKT020006442">
    <property type="protein sequence ID" value="CAC5401541.1"/>
    <property type="molecule type" value="Genomic_DNA"/>
</dbReference>
<keyword evidence="3" id="KW-1185">Reference proteome</keyword>
<organism evidence="2 3">
    <name type="scientific">Mytilus coruscus</name>
    <name type="common">Sea mussel</name>
    <dbReference type="NCBI Taxonomy" id="42192"/>
    <lineage>
        <taxon>Eukaryota</taxon>
        <taxon>Metazoa</taxon>
        <taxon>Spiralia</taxon>
        <taxon>Lophotrochozoa</taxon>
        <taxon>Mollusca</taxon>
        <taxon>Bivalvia</taxon>
        <taxon>Autobranchia</taxon>
        <taxon>Pteriomorphia</taxon>
        <taxon>Mytilida</taxon>
        <taxon>Mytiloidea</taxon>
        <taxon>Mytilidae</taxon>
        <taxon>Mytilinae</taxon>
        <taxon>Mytilus</taxon>
    </lineage>
</organism>
<name>A0A6J8D182_MYTCO</name>
<proteinExistence type="predicted"/>
<evidence type="ECO:0000259" key="1">
    <source>
        <dbReference type="Pfam" id="PF12248"/>
    </source>
</evidence>
<evidence type="ECO:0000313" key="3">
    <source>
        <dbReference type="Proteomes" id="UP000507470"/>
    </source>
</evidence>
<sequence length="392" mass="44663">MFYTGASSNWPAERIERLRLKTLPDVDVATSFSTDPDVKVIQQSDKRCENIDKTHTDIILTELESVNIQDVNHNCVNNIVKRTCDIFVDAAKTTFGTYIKCDKQNNVKINASKPWFDEDCRTARKKFKKSKRKLKRNFSPDLFNETKSLEKQYKRIMDKTKNVNITIADGQMNNVLLSTLGIFSNVTTELRFEVKGCKDAHLHLLTQKTQAPPFYDIVIGGWYNNRSILARYTKNYLFGDDVIGYGEMNCSTYKKFWVSWKAGNITIGRENSNHDILMAYEDPCPFFVQDIQISTDHGGNVNWIIEVPISNHIQADPMQSKVVGGMFRLVTDCPTFQILRTTSTTHLIECAAICMWSYECVAVDFVNHGGVCELVSDVAVADTSSSYYRIVK</sequence>
<feature type="domain" description="Farnesoic acid O-methyl transferase" evidence="1">
    <location>
        <begin position="186"/>
        <end position="307"/>
    </location>
</feature>
<dbReference type="AlphaFoldDB" id="A0A6J8D182"/>
<dbReference type="Pfam" id="PF12248">
    <property type="entry name" value="Methyltransf_FA"/>
    <property type="match status" value="1"/>
</dbReference>
<accession>A0A6J8D182</accession>
<dbReference type="InterPro" id="IPR022041">
    <property type="entry name" value="Methyltransf_FA"/>
</dbReference>
<reference evidence="2 3" key="1">
    <citation type="submission" date="2020-06" db="EMBL/GenBank/DDBJ databases">
        <authorList>
            <person name="Li R."/>
            <person name="Bekaert M."/>
        </authorList>
    </citation>
    <scope>NUCLEOTIDE SEQUENCE [LARGE SCALE GENOMIC DNA]</scope>
    <source>
        <strain evidence="3">wild</strain>
    </source>
</reference>
<dbReference type="OrthoDB" id="7445908at2759"/>